<evidence type="ECO:0000256" key="1">
    <source>
        <dbReference type="ARBA" id="ARBA00004173"/>
    </source>
</evidence>
<evidence type="ECO:0008006" key="5">
    <source>
        <dbReference type="Google" id="ProtNLM"/>
    </source>
</evidence>
<keyword evidence="2" id="KW-0496">Mitochondrion</keyword>
<gene>
    <name evidence="3" type="ORF">M413DRAFT_449027</name>
</gene>
<evidence type="ECO:0000313" key="3">
    <source>
        <dbReference type="EMBL" id="KIM36686.1"/>
    </source>
</evidence>
<dbReference type="InterPro" id="IPR018828">
    <property type="entry name" value="RRG7"/>
</dbReference>
<dbReference type="EMBL" id="KN831803">
    <property type="protein sequence ID" value="KIM36686.1"/>
    <property type="molecule type" value="Genomic_DNA"/>
</dbReference>
<dbReference type="Pfam" id="PF10356">
    <property type="entry name" value="RRG7"/>
    <property type="match status" value="1"/>
</dbReference>
<dbReference type="HOGENOM" id="CLU_074378_1_0_1"/>
<organism evidence="3 4">
    <name type="scientific">Hebeloma cylindrosporum</name>
    <dbReference type="NCBI Taxonomy" id="76867"/>
    <lineage>
        <taxon>Eukaryota</taxon>
        <taxon>Fungi</taxon>
        <taxon>Dikarya</taxon>
        <taxon>Basidiomycota</taxon>
        <taxon>Agaricomycotina</taxon>
        <taxon>Agaricomycetes</taxon>
        <taxon>Agaricomycetidae</taxon>
        <taxon>Agaricales</taxon>
        <taxon>Agaricineae</taxon>
        <taxon>Hymenogastraceae</taxon>
        <taxon>Hebeloma</taxon>
    </lineage>
</organism>
<dbReference type="GO" id="GO:0005739">
    <property type="term" value="C:mitochondrion"/>
    <property type="evidence" value="ECO:0007669"/>
    <property type="project" value="UniProtKB-SubCell"/>
</dbReference>
<sequence length="256" mass="28756">MTRLNNIFRNPQAFNRWSLTLRRQYSSLEPIPPPPLSTVHRGNAFEERSLRLLEQTMSMSLKRVGGKEDGGIDLVGWWWLPELSSNASEPRSNSKGRRRIRVVGQCKAEKKKLGPNYVRELEGVIYRFLNSPTAKTESISPKDSAPFSLVALLISQSAFTKSTILHAQSSPIPFFLLHLPPTDALLDSENSPGKLGSALCNPALFGQQGLLKGHMDVRWERHHLGDGGRPALWWKNEKMESHIPDLERPDTTSSTP</sequence>
<dbReference type="OrthoDB" id="20734at2759"/>
<reference evidence="4" key="2">
    <citation type="submission" date="2015-01" db="EMBL/GenBank/DDBJ databases">
        <title>Evolutionary Origins and Diversification of the Mycorrhizal Mutualists.</title>
        <authorList>
            <consortium name="DOE Joint Genome Institute"/>
            <consortium name="Mycorrhizal Genomics Consortium"/>
            <person name="Kohler A."/>
            <person name="Kuo A."/>
            <person name="Nagy L.G."/>
            <person name="Floudas D."/>
            <person name="Copeland A."/>
            <person name="Barry K.W."/>
            <person name="Cichocki N."/>
            <person name="Veneault-Fourrey C."/>
            <person name="LaButti K."/>
            <person name="Lindquist E.A."/>
            <person name="Lipzen A."/>
            <person name="Lundell T."/>
            <person name="Morin E."/>
            <person name="Murat C."/>
            <person name="Riley R."/>
            <person name="Ohm R."/>
            <person name="Sun H."/>
            <person name="Tunlid A."/>
            <person name="Henrissat B."/>
            <person name="Grigoriev I.V."/>
            <person name="Hibbett D.S."/>
            <person name="Martin F."/>
        </authorList>
    </citation>
    <scope>NUCLEOTIDE SEQUENCE [LARGE SCALE GENOMIC DNA]</scope>
    <source>
        <strain evidence="4">h7</strain>
    </source>
</reference>
<dbReference type="Proteomes" id="UP000053424">
    <property type="component" value="Unassembled WGS sequence"/>
</dbReference>
<comment type="subcellular location">
    <subcellularLocation>
        <location evidence="1">Mitochondrion</location>
    </subcellularLocation>
</comment>
<reference evidence="3 4" key="1">
    <citation type="submission" date="2014-04" db="EMBL/GenBank/DDBJ databases">
        <authorList>
            <consortium name="DOE Joint Genome Institute"/>
            <person name="Kuo A."/>
            <person name="Gay G."/>
            <person name="Dore J."/>
            <person name="Kohler A."/>
            <person name="Nagy L.G."/>
            <person name="Floudas D."/>
            <person name="Copeland A."/>
            <person name="Barry K.W."/>
            <person name="Cichocki N."/>
            <person name="Veneault-Fourrey C."/>
            <person name="LaButti K."/>
            <person name="Lindquist E.A."/>
            <person name="Lipzen A."/>
            <person name="Lundell T."/>
            <person name="Morin E."/>
            <person name="Murat C."/>
            <person name="Sun H."/>
            <person name="Tunlid A."/>
            <person name="Henrissat B."/>
            <person name="Grigoriev I.V."/>
            <person name="Hibbett D.S."/>
            <person name="Martin F."/>
            <person name="Nordberg H.P."/>
            <person name="Cantor M.N."/>
            <person name="Hua S.X."/>
        </authorList>
    </citation>
    <scope>NUCLEOTIDE SEQUENCE [LARGE SCALE GENOMIC DNA]</scope>
    <source>
        <strain evidence="4">h7</strain>
    </source>
</reference>
<dbReference type="PANTHER" id="PTHR28133:SF1">
    <property type="entry name" value="REQUIRED FOR RESPIRATORY GROWTH PROTEIN 7, MITOCHONDRIAL"/>
    <property type="match status" value="1"/>
</dbReference>
<protein>
    <recommendedName>
        <fullName evidence="5">Required for respiratory growth protein 7, mitochondrial</fullName>
    </recommendedName>
</protein>
<evidence type="ECO:0000313" key="4">
    <source>
        <dbReference type="Proteomes" id="UP000053424"/>
    </source>
</evidence>
<evidence type="ECO:0000256" key="2">
    <source>
        <dbReference type="ARBA" id="ARBA00023128"/>
    </source>
</evidence>
<keyword evidence="4" id="KW-1185">Reference proteome</keyword>
<dbReference type="AlphaFoldDB" id="A0A0C3BZ19"/>
<dbReference type="PANTHER" id="PTHR28133">
    <property type="entry name" value="REQUIRED FOR RESPIRATORY GROWTH PROTEIN 7, MITOCHONDRIAL"/>
    <property type="match status" value="1"/>
</dbReference>
<accession>A0A0C3BZ19</accession>
<proteinExistence type="predicted"/>
<name>A0A0C3BZ19_HEBCY</name>